<reference evidence="4" key="2">
    <citation type="submission" date="2023-07" db="EMBL/GenBank/DDBJ databases">
        <title>Marinomonas vulgaris A79, complete genome.</title>
        <authorList>
            <person name="Ying J.-J."/>
        </authorList>
    </citation>
    <scope>NUCLEOTIDE SEQUENCE [LARGE SCALE GENOMIC DNA]</scope>
    <source>
        <strain evidence="4">A79</strain>
    </source>
</reference>
<dbReference type="RefSeq" id="WP_211537588.1">
    <property type="nucleotide sequence ID" value="NZ_JAGSSV010000032.1"/>
</dbReference>
<dbReference type="Proteomes" id="UP000679722">
    <property type="component" value="Unassembled WGS sequence"/>
</dbReference>
<keyword evidence="4" id="KW-1185">Reference proteome</keyword>
<proteinExistence type="predicted"/>
<protein>
    <submittedName>
        <fullName evidence="3">WYL domain-containing protein</fullName>
    </submittedName>
</protein>
<dbReference type="PANTHER" id="PTHR34580">
    <property type="match status" value="1"/>
</dbReference>
<dbReference type="InterPro" id="IPR036390">
    <property type="entry name" value="WH_DNA-bd_sf"/>
</dbReference>
<comment type="caution">
    <text evidence="3">The sequence shown here is derived from an EMBL/GenBank/DDBJ whole genome shotgun (WGS) entry which is preliminary data.</text>
</comment>
<accession>A0ABS5HFG3</accession>
<organism evidence="3 4">
    <name type="scientific">Marinomonas vulgaris</name>
    <dbReference type="NCBI Taxonomy" id="2823372"/>
    <lineage>
        <taxon>Bacteria</taxon>
        <taxon>Pseudomonadati</taxon>
        <taxon>Pseudomonadota</taxon>
        <taxon>Gammaproteobacteria</taxon>
        <taxon>Oceanospirillales</taxon>
        <taxon>Oceanospirillaceae</taxon>
        <taxon>Marinomonas</taxon>
    </lineage>
</organism>
<dbReference type="InterPro" id="IPR026881">
    <property type="entry name" value="WYL_dom"/>
</dbReference>
<dbReference type="PROSITE" id="PS52050">
    <property type="entry name" value="WYL"/>
    <property type="match status" value="1"/>
</dbReference>
<dbReference type="PANTHER" id="PTHR34580:SF1">
    <property type="entry name" value="PROTEIN PAFC"/>
    <property type="match status" value="1"/>
</dbReference>
<evidence type="ECO:0000259" key="1">
    <source>
        <dbReference type="Pfam" id="PF13280"/>
    </source>
</evidence>
<dbReference type="Pfam" id="PF13280">
    <property type="entry name" value="WYL"/>
    <property type="match status" value="1"/>
</dbReference>
<reference evidence="3 4" key="1">
    <citation type="submission" date="2021-04" db="EMBL/GenBank/DDBJ databases">
        <authorList>
            <person name="Sun C."/>
        </authorList>
    </citation>
    <scope>NUCLEOTIDE SEQUENCE [LARGE SCALE GENOMIC DNA]</scope>
    <source>
        <strain evidence="3 4">A79</strain>
    </source>
</reference>
<name>A0ABS5HFG3_9GAMM</name>
<dbReference type="SUPFAM" id="SSF46785">
    <property type="entry name" value="Winged helix' DNA-binding domain"/>
    <property type="match status" value="1"/>
</dbReference>
<dbReference type="Pfam" id="PF25583">
    <property type="entry name" value="WCX"/>
    <property type="match status" value="1"/>
</dbReference>
<dbReference type="InterPro" id="IPR051534">
    <property type="entry name" value="CBASS_pafABC_assoc_protein"/>
</dbReference>
<feature type="domain" description="WCX" evidence="2">
    <location>
        <begin position="255"/>
        <end position="331"/>
    </location>
</feature>
<evidence type="ECO:0000259" key="2">
    <source>
        <dbReference type="Pfam" id="PF25583"/>
    </source>
</evidence>
<evidence type="ECO:0000313" key="4">
    <source>
        <dbReference type="Proteomes" id="UP000679722"/>
    </source>
</evidence>
<feature type="domain" description="WYL" evidence="1">
    <location>
        <begin position="157"/>
        <end position="219"/>
    </location>
</feature>
<dbReference type="EMBL" id="JAGSSV010000032">
    <property type="protein sequence ID" value="MBR7890178.1"/>
    <property type="molecule type" value="Genomic_DNA"/>
</dbReference>
<dbReference type="InterPro" id="IPR057727">
    <property type="entry name" value="WCX_dom"/>
</dbReference>
<sequence length="338" mass="38959">MADSGMRQILILMELPRWPKYKTTKQLVDYLKNQGINVTARTVQRDIQMLSASGAFSIIDTPATGRGKEGVGWAFSEHSINRGLPVMDPSAALTLLMGYEHLKCLMPEKVLKHIEQYIDEAKAILETFNQANFTSWFDKIRILPNTVLMPAKVDQEAVGEIYEALLANTKFKCRYNSRPDQVVSPFGIVQRANTLYLIGKFFDYDDIRITALQRYSDVERLDESIKQDPNFNIDGYLDRGEMSWPWDREKSDTTVKLKANIHSYLKYHLTEMPLSTDQKIQNNKELESHKLTATVIDSHELRYWILSQGDKIEVLSPKSMRQWIAQIAGNMNTMYQHE</sequence>
<gene>
    <name evidence="3" type="ORF">J9B83_14805</name>
</gene>
<evidence type="ECO:0000313" key="3">
    <source>
        <dbReference type="EMBL" id="MBR7890178.1"/>
    </source>
</evidence>